<gene>
    <name evidence="4" type="ORF">KUCA_T00005493001</name>
</gene>
<evidence type="ECO:0000256" key="2">
    <source>
        <dbReference type="ARBA" id="ARBA00022448"/>
    </source>
</evidence>
<feature type="transmembrane region" description="Helical" evidence="3">
    <location>
        <begin position="29"/>
        <end position="51"/>
    </location>
</feature>
<dbReference type="InterPro" id="IPR036259">
    <property type="entry name" value="MFS_trans_sf"/>
</dbReference>
<dbReference type="GO" id="GO:0016020">
    <property type="term" value="C:membrane"/>
    <property type="evidence" value="ECO:0007669"/>
    <property type="project" value="UniProtKB-SubCell"/>
</dbReference>
<name>W6MS39_9ASCO</name>
<feature type="transmembrane region" description="Helical" evidence="3">
    <location>
        <begin position="66"/>
        <end position="87"/>
    </location>
</feature>
<keyword evidence="3" id="KW-1133">Transmembrane helix</keyword>
<dbReference type="GO" id="GO:0005351">
    <property type="term" value="F:carbohydrate:proton symporter activity"/>
    <property type="evidence" value="ECO:0007669"/>
    <property type="project" value="TreeGrafter"/>
</dbReference>
<dbReference type="STRING" id="1382522.W6MS39"/>
<dbReference type="InterPro" id="IPR050360">
    <property type="entry name" value="MFS_Sugar_Transporters"/>
</dbReference>
<dbReference type="RefSeq" id="XP_022461489.1">
    <property type="nucleotide sequence ID" value="XM_022603684.1"/>
</dbReference>
<accession>W6MS39</accession>
<dbReference type="HOGENOM" id="CLU_2469425_0_0_1"/>
<keyword evidence="5" id="KW-1185">Reference proteome</keyword>
<protein>
    <recommendedName>
        <fullName evidence="6">Major facilitator superfamily (MFS) profile domain-containing protein</fullName>
    </recommendedName>
</protein>
<keyword evidence="3" id="KW-0812">Transmembrane</keyword>
<keyword evidence="2" id="KW-0813">Transport</keyword>
<dbReference type="OrthoDB" id="6612291at2759"/>
<dbReference type="PANTHER" id="PTHR48022:SF22">
    <property type="entry name" value="MAJOR FACILITATOR SUPERFAMILY (MFS) PROFILE DOMAIN-CONTAINING PROTEIN"/>
    <property type="match status" value="1"/>
</dbReference>
<organism evidence="4 5">
    <name type="scientific">Kuraishia capsulata CBS 1993</name>
    <dbReference type="NCBI Taxonomy" id="1382522"/>
    <lineage>
        <taxon>Eukaryota</taxon>
        <taxon>Fungi</taxon>
        <taxon>Dikarya</taxon>
        <taxon>Ascomycota</taxon>
        <taxon>Saccharomycotina</taxon>
        <taxon>Pichiomycetes</taxon>
        <taxon>Pichiales</taxon>
        <taxon>Pichiaceae</taxon>
        <taxon>Kuraishia</taxon>
    </lineage>
</organism>
<evidence type="ECO:0000313" key="5">
    <source>
        <dbReference type="Proteomes" id="UP000019384"/>
    </source>
</evidence>
<proteinExistence type="predicted"/>
<dbReference type="PANTHER" id="PTHR48022">
    <property type="entry name" value="PLASTIDIC GLUCOSE TRANSPORTER 4"/>
    <property type="match status" value="1"/>
</dbReference>
<evidence type="ECO:0000256" key="3">
    <source>
        <dbReference type="SAM" id="Phobius"/>
    </source>
</evidence>
<dbReference type="AlphaFoldDB" id="W6MS39"/>
<dbReference type="Gene3D" id="1.20.1250.20">
    <property type="entry name" value="MFS general substrate transporter like domains"/>
    <property type="match status" value="1"/>
</dbReference>
<dbReference type="EMBL" id="HG793131">
    <property type="protein sequence ID" value="CDK29504.1"/>
    <property type="molecule type" value="Genomic_DNA"/>
</dbReference>
<dbReference type="Proteomes" id="UP000019384">
    <property type="component" value="Unassembled WGS sequence"/>
</dbReference>
<reference evidence="4" key="1">
    <citation type="submission" date="2013-12" db="EMBL/GenBank/DDBJ databases">
        <authorList>
            <person name="Genoscope - CEA"/>
        </authorList>
    </citation>
    <scope>NUCLEOTIDE SEQUENCE</scope>
    <source>
        <strain evidence="4">CBS 1993</strain>
    </source>
</reference>
<dbReference type="GeneID" id="34522877"/>
<comment type="subcellular location">
    <subcellularLocation>
        <location evidence="1">Membrane</location>
        <topology evidence="1">Multi-pass membrane protein</topology>
    </subcellularLocation>
</comment>
<keyword evidence="3" id="KW-0472">Membrane</keyword>
<evidence type="ECO:0000313" key="4">
    <source>
        <dbReference type="EMBL" id="CDK29504.1"/>
    </source>
</evidence>
<reference evidence="4" key="2">
    <citation type="submission" date="2014-02" db="EMBL/GenBank/DDBJ databases">
        <title>Complete DNA sequence of /Kuraishia capsulata/ illustrates novel genomic features among budding yeasts (/Saccharomycotina/).</title>
        <authorList>
            <person name="Morales L."/>
            <person name="Noel B."/>
            <person name="Porcel B."/>
            <person name="Marcet-Houben M."/>
            <person name="Hullo M-F."/>
            <person name="Sacerdot C."/>
            <person name="Tekaia F."/>
            <person name="Leh-Louis V."/>
            <person name="Despons L."/>
            <person name="Khanna V."/>
            <person name="Aury J-M."/>
            <person name="Barbe V."/>
            <person name="Couloux A."/>
            <person name="Labadie K."/>
            <person name="Pelletier E."/>
            <person name="Souciet J-L."/>
            <person name="Boekhout T."/>
            <person name="Gabaldon T."/>
            <person name="Wincker P."/>
            <person name="Dujon B."/>
        </authorList>
    </citation>
    <scope>NUCLEOTIDE SEQUENCE</scope>
    <source>
        <strain evidence="4">CBS 1993</strain>
    </source>
</reference>
<sequence>MKVTYEELKLITQSLTHLECFKKKDIKRIFTILFAFFMQPMSGVTFISSYSTHYFQHTGWSTQCSYQLSCGGQALSVTGVITSWFIID</sequence>
<evidence type="ECO:0008006" key="6">
    <source>
        <dbReference type="Google" id="ProtNLM"/>
    </source>
</evidence>
<evidence type="ECO:0000256" key="1">
    <source>
        <dbReference type="ARBA" id="ARBA00004141"/>
    </source>
</evidence>